<dbReference type="GO" id="GO:0005737">
    <property type="term" value="C:cytoplasm"/>
    <property type="evidence" value="ECO:0007669"/>
    <property type="project" value="TreeGrafter"/>
</dbReference>
<feature type="compositionally biased region" description="Low complexity" evidence="1">
    <location>
        <begin position="603"/>
        <end position="613"/>
    </location>
</feature>
<protein>
    <submittedName>
        <fullName evidence="2">Nuclear aminoacylation-dependent tRNA export pathway component</fullName>
    </submittedName>
</protein>
<name>A0AAW0D3N6_9AGAR</name>
<organism evidence="2 3">
    <name type="scientific">Paramarasmius palmivorus</name>
    <dbReference type="NCBI Taxonomy" id="297713"/>
    <lineage>
        <taxon>Eukaryota</taxon>
        <taxon>Fungi</taxon>
        <taxon>Dikarya</taxon>
        <taxon>Basidiomycota</taxon>
        <taxon>Agaricomycotina</taxon>
        <taxon>Agaricomycetes</taxon>
        <taxon>Agaricomycetidae</taxon>
        <taxon>Agaricales</taxon>
        <taxon>Marasmiineae</taxon>
        <taxon>Marasmiaceae</taxon>
        <taxon>Paramarasmius</taxon>
    </lineage>
</organism>
<feature type="compositionally biased region" description="Pro residues" evidence="1">
    <location>
        <begin position="52"/>
        <end position="63"/>
    </location>
</feature>
<dbReference type="PANTHER" id="PTHR12984">
    <property type="entry name" value="SCY1-RELATED S/T PROTEIN KINASE-LIKE"/>
    <property type="match status" value="1"/>
</dbReference>
<comment type="caution">
    <text evidence="2">The sequence shown here is derived from an EMBL/GenBank/DDBJ whole genome shotgun (WGS) entry which is preliminary data.</text>
</comment>
<feature type="region of interest" description="Disordered" evidence="1">
    <location>
        <begin position="46"/>
        <end position="67"/>
    </location>
</feature>
<feature type="region of interest" description="Disordered" evidence="1">
    <location>
        <begin position="567"/>
        <end position="658"/>
    </location>
</feature>
<dbReference type="InterPro" id="IPR016024">
    <property type="entry name" value="ARM-type_fold"/>
</dbReference>
<feature type="compositionally biased region" description="Polar residues" evidence="1">
    <location>
        <begin position="471"/>
        <end position="492"/>
    </location>
</feature>
<evidence type="ECO:0000313" key="2">
    <source>
        <dbReference type="EMBL" id="KAK7045729.1"/>
    </source>
</evidence>
<feature type="region of interest" description="Disordered" evidence="1">
    <location>
        <begin position="1"/>
        <end position="28"/>
    </location>
</feature>
<reference evidence="2 3" key="1">
    <citation type="submission" date="2024-01" db="EMBL/GenBank/DDBJ databases">
        <title>A draft genome for a cacao thread blight-causing isolate of Paramarasmius palmivorus.</title>
        <authorList>
            <person name="Baruah I.K."/>
            <person name="Bukari Y."/>
            <person name="Amoako-Attah I."/>
            <person name="Meinhardt L.W."/>
            <person name="Bailey B.A."/>
            <person name="Cohen S.P."/>
        </authorList>
    </citation>
    <scope>NUCLEOTIDE SEQUENCE [LARGE SCALE GENOMIC DNA]</scope>
    <source>
        <strain evidence="2 3">GH-12</strain>
    </source>
</reference>
<dbReference type="InterPro" id="IPR051177">
    <property type="entry name" value="CIK-Related_Protein"/>
</dbReference>
<evidence type="ECO:0000313" key="3">
    <source>
        <dbReference type="Proteomes" id="UP001383192"/>
    </source>
</evidence>
<feature type="compositionally biased region" description="Polar residues" evidence="1">
    <location>
        <begin position="1"/>
        <end position="10"/>
    </location>
</feature>
<dbReference type="InterPro" id="IPR011989">
    <property type="entry name" value="ARM-like"/>
</dbReference>
<dbReference type="SUPFAM" id="SSF48371">
    <property type="entry name" value="ARM repeat"/>
    <property type="match status" value="1"/>
</dbReference>
<keyword evidence="3" id="KW-1185">Reference proteome</keyword>
<dbReference type="PANTHER" id="PTHR12984:SF3">
    <property type="entry name" value="N-TERMINAL KINASE-LIKE PROTEIN"/>
    <property type="match status" value="1"/>
</dbReference>
<dbReference type="EMBL" id="JAYKXP010000024">
    <property type="protein sequence ID" value="KAK7045729.1"/>
    <property type="molecule type" value="Genomic_DNA"/>
</dbReference>
<dbReference type="Gene3D" id="1.25.10.10">
    <property type="entry name" value="Leucine-rich Repeat Variant"/>
    <property type="match status" value="1"/>
</dbReference>
<proteinExistence type="predicted"/>
<evidence type="ECO:0000256" key="1">
    <source>
        <dbReference type="SAM" id="MobiDB-lite"/>
    </source>
</evidence>
<dbReference type="GO" id="GO:0006409">
    <property type="term" value="P:tRNA export from nucleus"/>
    <property type="evidence" value="ECO:0007669"/>
    <property type="project" value="TreeGrafter"/>
</dbReference>
<gene>
    <name evidence="2" type="primary">CEX1</name>
    <name evidence="2" type="ORF">VNI00_007562</name>
</gene>
<dbReference type="AlphaFoldDB" id="A0AAW0D3N6"/>
<accession>A0AAW0D3N6</accession>
<feature type="compositionally biased region" description="Basic and acidic residues" evidence="1">
    <location>
        <begin position="627"/>
        <end position="658"/>
    </location>
</feature>
<sequence>MGNILPNSDSWAPPEVKKNGWSSLKQGDPPAPDAYALGLLLNATFNPDHHPPPTATPPHPPPTAASRGNIPNPIFALFKRLLNPNPKGRLTAKGFLEIGMADTGFFSNNPLARVCTGLDNFALASEGEKASLLRMLNESLSSFPSEFTIHRVLPSVVSALEYGGAAAATIVPLVIKIGKDVPQDEYQTAVIGPLVKLFASPDRGIRMALLDNLPEYADKLDKKTVDGKIWPHLQTGFSDTVAVIREATVKAIPLLSSKLSDRTMNNDLLRFLAKMQSDPEASIRTNTCILIGRLGPTLGYNTKRKVLVPAFLRALKDPFVHARVAGLMAFMATIDCFEDEELATKVIPNMSFALVDKEKLVRDQAFKAMELFVKKLETYAATLPETVINPLEQVGVQPATMAQGTLVNSAAGAAGALAGWAMSSLGKRLVSSDMQTSMATASDLDRPTSAPPADDSRVGSLRPSPLPVSMSAANSTVSSPTFPPQTRLNGSTPRARALQLGANKVPAGLAAASLAQQLADEVAAEDGTESNPWGNDDLMDVNADENDWSAFETAPVVVAPKPVVAATSSKPVVTAKSSATLSPPSLSNDWGASEGWDSTPSNAAIRTSSTRSPSPAPPTPPLQATMSKEEKAAEMARRKEERKQRIARLKEQNKATKS</sequence>
<feature type="region of interest" description="Disordered" evidence="1">
    <location>
        <begin position="436"/>
        <end position="493"/>
    </location>
</feature>
<feature type="compositionally biased region" description="Polar residues" evidence="1">
    <location>
        <begin position="567"/>
        <end position="602"/>
    </location>
</feature>
<dbReference type="Proteomes" id="UP001383192">
    <property type="component" value="Unassembled WGS sequence"/>
</dbReference>